<evidence type="ECO:0000313" key="2">
    <source>
        <dbReference type="EMBL" id="EEH60810.1"/>
    </source>
</evidence>
<protein>
    <submittedName>
        <fullName evidence="2">Predicted protein</fullName>
    </submittedName>
</protein>
<reference evidence="2 3" key="1">
    <citation type="journal article" date="2009" name="Science">
        <title>Green evolution and dynamic adaptations revealed by genomes of the marine picoeukaryotes Micromonas.</title>
        <authorList>
            <person name="Worden A.Z."/>
            <person name="Lee J.H."/>
            <person name="Mock T."/>
            <person name="Rouze P."/>
            <person name="Simmons M.P."/>
            <person name="Aerts A.L."/>
            <person name="Allen A.E."/>
            <person name="Cuvelier M.L."/>
            <person name="Derelle E."/>
            <person name="Everett M.V."/>
            <person name="Foulon E."/>
            <person name="Grimwood J."/>
            <person name="Gundlach H."/>
            <person name="Henrissat B."/>
            <person name="Napoli C."/>
            <person name="McDonald S.M."/>
            <person name="Parker M.S."/>
            <person name="Rombauts S."/>
            <person name="Salamov A."/>
            <person name="Von Dassow P."/>
            <person name="Badger J.H."/>
            <person name="Coutinho P.M."/>
            <person name="Demir E."/>
            <person name="Dubchak I."/>
            <person name="Gentemann C."/>
            <person name="Eikrem W."/>
            <person name="Gready J.E."/>
            <person name="John U."/>
            <person name="Lanier W."/>
            <person name="Lindquist E.A."/>
            <person name="Lucas S."/>
            <person name="Mayer K.F."/>
            <person name="Moreau H."/>
            <person name="Not F."/>
            <person name="Otillar R."/>
            <person name="Panaud O."/>
            <person name="Pangilinan J."/>
            <person name="Paulsen I."/>
            <person name="Piegu B."/>
            <person name="Poliakov A."/>
            <person name="Robbens S."/>
            <person name="Schmutz J."/>
            <person name="Toulza E."/>
            <person name="Wyss T."/>
            <person name="Zelensky A."/>
            <person name="Zhou K."/>
            <person name="Armbrust E.V."/>
            <person name="Bhattacharya D."/>
            <person name="Goodenough U.W."/>
            <person name="Van de Peer Y."/>
            <person name="Grigoriev I.V."/>
        </authorList>
    </citation>
    <scope>NUCLEOTIDE SEQUENCE [LARGE SCALE GENOMIC DNA]</scope>
    <source>
        <strain evidence="2 3">CCMP1545</strain>
    </source>
</reference>
<dbReference type="RefSeq" id="XP_003055558.1">
    <property type="nucleotide sequence ID" value="XM_003055512.1"/>
</dbReference>
<dbReference type="AlphaFoldDB" id="C1MHV7"/>
<accession>C1MHV7</accession>
<organism evidence="3">
    <name type="scientific">Micromonas pusilla (strain CCMP1545)</name>
    <name type="common">Picoplanktonic green alga</name>
    <dbReference type="NCBI Taxonomy" id="564608"/>
    <lineage>
        <taxon>Eukaryota</taxon>
        <taxon>Viridiplantae</taxon>
        <taxon>Chlorophyta</taxon>
        <taxon>Mamiellophyceae</taxon>
        <taxon>Mamiellales</taxon>
        <taxon>Mamiellaceae</taxon>
        <taxon>Micromonas</taxon>
    </lineage>
</organism>
<gene>
    <name evidence="2" type="ORF">MICPUCDRAFT_50337</name>
</gene>
<evidence type="ECO:0000256" key="1">
    <source>
        <dbReference type="SAM" id="MobiDB-lite"/>
    </source>
</evidence>
<keyword evidence="3" id="KW-1185">Reference proteome</keyword>
<sequence length="289" mass="30805">MGGFSRGKRDVGDEHCINELINKETKYQDGFMERELNPPPSPPSYEEPGDELARPHEYDKTLVAVGCVPAGASDDTPATPRTRIANRARLTEAVSARMRARLLDAASTTDPMTTRDAHFGEHLTIRPNEYWRQTKTLEAQAAVLSPPRNTKPPPKKPPLRRGTSGGVARRLTTTEAGGAAAAAAAKRRGAFLTSVAKPKDGGLTAAAPKGRSRPKYLKPRETARAETEEDAAEAAAEEEDAGGGDDDGGGGGGAPPTLNFDDVDDRSLEELVKELRELEAAAAAMRVEG</sequence>
<dbReference type="KEGG" id="mpp:MICPUCDRAFT_50337"/>
<feature type="region of interest" description="Disordered" evidence="1">
    <location>
        <begin position="198"/>
        <end position="265"/>
    </location>
</feature>
<name>C1MHV7_MICPC</name>
<feature type="compositionally biased region" description="Acidic residues" evidence="1">
    <location>
        <begin position="227"/>
        <end position="248"/>
    </location>
</feature>
<proteinExistence type="predicted"/>
<feature type="region of interest" description="Disordered" evidence="1">
    <location>
        <begin position="144"/>
        <end position="169"/>
    </location>
</feature>
<evidence type="ECO:0000313" key="3">
    <source>
        <dbReference type="Proteomes" id="UP000001876"/>
    </source>
</evidence>
<dbReference type="Proteomes" id="UP000001876">
    <property type="component" value="Unassembled WGS sequence"/>
</dbReference>
<dbReference type="EMBL" id="GG663735">
    <property type="protein sequence ID" value="EEH60810.1"/>
    <property type="molecule type" value="Genomic_DNA"/>
</dbReference>
<feature type="compositionally biased region" description="Basic and acidic residues" evidence="1">
    <location>
        <begin position="22"/>
        <end position="36"/>
    </location>
</feature>
<dbReference type="GeneID" id="9680986"/>
<feature type="region of interest" description="Disordered" evidence="1">
    <location>
        <begin position="22"/>
        <end position="58"/>
    </location>
</feature>